<organism evidence="1 2">
    <name type="scientific">Brumimicrobium aurantiacum</name>
    <dbReference type="NCBI Taxonomy" id="1737063"/>
    <lineage>
        <taxon>Bacteria</taxon>
        <taxon>Pseudomonadati</taxon>
        <taxon>Bacteroidota</taxon>
        <taxon>Flavobacteriia</taxon>
        <taxon>Flavobacteriales</taxon>
        <taxon>Crocinitomicaceae</taxon>
        <taxon>Brumimicrobium</taxon>
    </lineage>
</organism>
<protein>
    <submittedName>
        <fullName evidence="1">Uncharacterized protein</fullName>
    </submittedName>
</protein>
<evidence type="ECO:0000313" key="1">
    <source>
        <dbReference type="EMBL" id="RFC55672.1"/>
    </source>
</evidence>
<reference evidence="1 2" key="1">
    <citation type="submission" date="2018-08" db="EMBL/GenBank/DDBJ databases">
        <title>The draft genome squence of Brumimicrobium sp. N62.</title>
        <authorList>
            <person name="Du Z.-J."/>
            <person name="Luo H.-R."/>
        </authorList>
    </citation>
    <scope>NUCLEOTIDE SEQUENCE [LARGE SCALE GENOMIC DNA]</scope>
    <source>
        <strain evidence="1 2">N62</strain>
    </source>
</reference>
<dbReference type="EMBL" id="QURB01000001">
    <property type="protein sequence ID" value="RFC55672.1"/>
    <property type="molecule type" value="Genomic_DNA"/>
</dbReference>
<comment type="caution">
    <text evidence="1">The sequence shown here is derived from an EMBL/GenBank/DDBJ whole genome shotgun (WGS) entry which is preliminary data.</text>
</comment>
<gene>
    <name evidence="1" type="ORF">DXU93_01690</name>
</gene>
<accession>A0A3E1F1G5</accession>
<sequence length="213" mass="23521">MKKLIYGGLFLALVGIGAVGCKKDSLKPESMAQSSVQLKNNKSQIPQKKAISDADQLREIHSEIIENPTYKNQEVFDQYSEEEILHLADINLDKIESIGAQNHLTDNGYREDFLDMIHYWYSLESSTTKYQNFLDMYQINNQDATLFFQAIEMNNAFIESAGLAAPSSGPCADAIISTVITTAGAIGVGGPLGLGIWLVSKGWSTYQLIKNCT</sequence>
<name>A0A3E1F1G5_9FLAO</name>
<dbReference type="Proteomes" id="UP000257127">
    <property type="component" value="Unassembled WGS sequence"/>
</dbReference>
<proteinExistence type="predicted"/>
<dbReference type="PROSITE" id="PS51257">
    <property type="entry name" value="PROKAR_LIPOPROTEIN"/>
    <property type="match status" value="1"/>
</dbReference>
<evidence type="ECO:0000313" key="2">
    <source>
        <dbReference type="Proteomes" id="UP000257127"/>
    </source>
</evidence>
<dbReference type="OrthoDB" id="663527at2"/>
<keyword evidence="2" id="KW-1185">Reference proteome</keyword>
<dbReference type="RefSeq" id="WP_116879507.1">
    <property type="nucleotide sequence ID" value="NZ_QURB01000001.1"/>
</dbReference>
<dbReference type="AlphaFoldDB" id="A0A3E1F1G5"/>